<gene>
    <name evidence="1" type="ORF">GOP47_0011704</name>
</gene>
<dbReference type="AlphaFoldDB" id="A0A9D4ZI33"/>
<protein>
    <submittedName>
        <fullName evidence="1">Uncharacterized protein</fullName>
    </submittedName>
</protein>
<keyword evidence="2" id="KW-1185">Reference proteome</keyword>
<organism evidence="1 2">
    <name type="scientific">Adiantum capillus-veneris</name>
    <name type="common">Maidenhair fern</name>
    <dbReference type="NCBI Taxonomy" id="13818"/>
    <lineage>
        <taxon>Eukaryota</taxon>
        <taxon>Viridiplantae</taxon>
        <taxon>Streptophyta</taxon>
        <taxon>Embryophyta</taxon>
        <taxon>Tracheophyta</taxon>
        <taxon>Polypodiopsida</taxon>
        <taxon>Polypodiidae</taxon>
        <taxon>Polypodiales</taxon>
        <taxon>Pteridineae</taxon>
        <taxon>Pteridaceae</taxon>
        <taxon>Vittarioideae</taxon>
        <taxon>Adiantum</taxon>
    </lineage>
</organism>
<reference evidence="1" key="1">
    <citation type="submission" date="2021-01" db="EMBL/GenBank/DDBJ databases">
        <title>Adiantum capillus-veneris genome.</title>
        <authorList>
            <person name="Fang Y."/>
            <person name="Liao Q."/>
        </authorList>
    </citation>
    <scope>NUCLEOTIDE SEQUENCE</scope>
    <source>
        <strain evidence="1">H3</strain>
        <tissue evidence="1">Leaf</tissue>
    </source>
</reference>
<dbReference type="Proteomes" id="UP000886520">
    <property type="component" value="Chromosome 11"/>
</dbReference>
<dbReference type="EMBL" id="JABFUD020000011">
    <property type="protein sequence ID" value="KAI5073691.1"/>
    <property type="molecule type" value="Genomic_DNA"/>
</dbReference>
<sequence length="72" mass="7934">MLANEEASASMQLAAEWRSEGTLSKRGWRCFSLAFYSYTSPSHIEGEAGPQNASLLLVVPSHKQEEKADFEG</sequence>
<evidence type="ECO:0000313" key="1">
    <source>
        <dbReference type="EMBL" id="KAI5073691.1"/>
    </source>
</evidence>
<name>A0A9D4ZI33_ADICA</name>
<accession>A0A9D4ZI33</accession>
<evidence type="ECO:0000313" key="2">
    <source>
        <dbReference type="Proteomes" id="UP000886520"/>
    </source>
</evidence>
<comment type="caution">
    <text evidence="1">The sequence shown here is derived from an EMBL/GenBank/DDBJ whole genome shotgun (WGS) entry which is preliminary data.</text>
</comment>
<proteinExistence type="predicted"/>